<reference evidence="2 3" key="1">
    <citation type="submission" date="2016-11" db="EMBL/GenBank/DDBJ databases">
        <title>Whole genomes of Flavobacteriaceae.</title>
        <authorList>
            <person name="Stine C."/>
            <person name="Li C."/>
            <person name="Tadesse D."/>
        </authorList>
    </citation>
    <scope>NUCLEOTIDE SEQUENCE [LARGE SCALE GENOMIC DNA]</scope>
    <source>
        <strain evidence="2 3">DSM 18292</strain>
    </source>
</reference>
<dbReference type="AlphaFoldDB" id="A0A226HIH1"/>
<keyword evidence="1" id="KW-1133">Transmembrane helix</keyword>
<comment type="caution">
    <text evidence="2">The sequence shown here is derived from an EMBL/GenBank/DDBJ whole genome shotgun (WGS) entry which is preliminary data.</text>
</comment>
<organism evidence="2 3">
    <name type="scientific">Flavobacterium hercynium</name>
    <dbReference type="NCBI Taxonomy" id="387094"/>
    <lineage>
        <taxon>Bacteria</taxon>
        <taxon>Pseudomonadati</taxon>
        <taxon>Bacteroidota</taxon>
        <taxon>Flavobacteriia</taxon>
        <taxon>Flavobacteriales</taxon>
        <taxon>Flavobacteriaceae</taxon>
        <taxon>Flavobacterium</taxon>
    </lineage>
</organism>
<keyword evidence="3" id="KW-1185">Reference proteome</keyword>
<sequence>MQVSYKHSVKIFCVLVVVCGLAQFFYPEEKKVAAESLVKETELAVKEDSTVVENEVFFDTTACSKKDVELFLSTFIKEFNTNKASKINRFVDKNDGLAIFAKDGVYPILSFSTVIDDWIEWFDFKISDAIFFEKFPEYIGDTEFAKTGFFYRDYKNKFSLDDFQDDYSNRSDEDKKPYRILEKTCNYRADAMSKDGSRVLTLYFRIYKDKKQLVAISQDTVDDVMFTEPEKEFIKIDTKTEVEAFLAENKRFCDIENKGYIDFDKKELTYCDFGDKPFSFTSYKIDSATALSKKIKIREIEFYDARKKENFTLRLSNKGTFTSYQMGARPIYVYSSCN</sequence>
<name>A0A226HIH1_9FLAO</name>
<dbReference type="EMBL" id="MUGW01000013">
    <property type="protein sequence ID" value="OXA93466.1"/>
    <property type="molecule type" value="Genomic_DNA"/>
</dbReference>
<protein>
    <submittedName>
        <fullName evidence="2">Uncharacterized protein</fullName>
    </submittedName>
</protein>
<dbReference type="Proteomes" id="UP000198345">
    <property type="component" value="Unassembled WGS sequence"/>
</dbReference>
<keyword evidence="1" id="KW-0472">Membrane</keyword>
<evidence type="ECO:0000313" key="2">
    <source>
        <dbReference type="EMBL" id="OXA93466.1"/>
    </source>
</evidence>
<accession>A0A226HIH1</accession>
<keyword evidence="1" id="KW-0812">Transmembrane</keyword>
<feature type="transmembrane region" description="Helical" evidence="1">
    <location>
        <begin position="7"/>
        <end position="26"/>
    </location>
</feature>
<proteinExistence type="predicted"/>
<gene>
    <name evidence="2" type="ORF">B0A66_06450</name>
</gene>
<evidence type="ECO:0000313" key="3">
    <source>
        <dbReference type="Proteomes" id="UP000198345"/>
    </source>
</evidence>
<dbReference type="OrthoDB" id="1257395at2"/>
<dbReference type="RefSeq" id="WP_089049032.1">
    <property type="nucleotide sequence ID" value="NZ_FXTV01000014.1"/>
</dbReference>
<evidence type="ECO:0000256" key="1">
    <source>
        <dbReference type="SAM" id="Phobius"/>
    </source>
</evidence>